<gene>
    <name evidence="3" type="ORF">JOD01_001286</name>
</gene>
<accession>A0A938Y0A3</accession>
<keyword evidence="2 3" id="KW-0456">Lyase</keyword>
<evidence type="ECO:0000313" key="3">
    <source>
        <dbReference type="EMBL" id="MBM7589686.1"/>
    </source>
</evidence>
<dbReference type="PANTHER" id="PTHR30272:SF1">
    <property type="entry name" value="3-HYDROXYACYL-[ACYL-CARRIER-PROTEIN] DEHYDRATASE"/>
    <property type="match status" value="1"/>
</dbReference>
<evidence type="ECO:0000256" key="1">
    <source>
        <dbReference type="ARBA" id="ARBA00009174"/>
    </source>
</evidence>
<dbReference type="InterPro" id="IPR029069">
    <property type="entry name" value="HotDog_dom_sf"/>
</dbReference>
<name>A0A938Y0A3_9BACL</name>
<organism evidence="3 4">
    <name type="scientific">Brevibacillus fulvus</name>
    <dbReference type="NCBI Taxonomy" id="1125967"/>
    <lineage>
        <taxon>Bacteria</taxon>
        <taxon>Bacillati</taxon>
        <taxon>Bacillota</taxon>
        <taxon>Bacilli</taxon>
        <taxon>Bacillales</taxon>
        <taxon>Paenibacillaceae</taxon>
        <taxon>Brevibacillus</taxon>
    </lineage>
</organism>
<keyword evidence="4" id="KW-1185">Reference proteome</keyword>
<proteinExistence type="inferred from homology"/>
<dbReference type="RefSeq" id="WP_204517409.1">
    <property type="nucleotide sequence ID" value="NZ_BAABIN010000038.1"/>
</dbReference>
<sequence>MIAEEMLANRKPWILVDKVIEWKEGDFLVAQKNITSSDFFVQGHFPQRSIYPGMLLVEGAKQSAELLLIASGYERQEFQLTELKAKFFRPILPGDAVRFQVNWVNQEKQKGNLVTVGLLDNIVVLRCNLKIL</sequence>
<comment type="caution">
    <text evidence="3">The sequence shown here is derived from an EMBL/GenBank/DDBJ whole genome shotgun (WGS) entry which is preliminary data.</text>
</comment>
<dbReference type="AlphaFoldDB" id="A0A938Y0A3"/>
<dbReference type="PANTHER" id="PTHR30272">
    <property type="entry name" value="3-HYDROXYACYL-[ACYL-CARRIER-PROTEIN] DEHYDRATASE"/>
    <property type="match status" value="1"/>
</dbReference>
<protein>
    <submittedName>
        <fullName evidence="3">3-hydroxyacyl-[acyl-carrier-protein] dehydratase</fullName>
        <ecNumber evidence="3">4.2.1.59</ecNumber>
    </submittedName>
</protein>
<dbReference type="InterPro" id="IPR013114">
    <property type="entry name" value="FabA_FabZ"/>
</dbReference>
<evidence type="ECO:0000256" key="2">
    <source>
        <dbReference type="ARBA" id="ARBA00023239"/>
    </source>
</evidence>
<evidence type="ECO:0000313" key="4">
    <source>
        <dbReference type="Proteomes" id="UP000717624"/>
    </source>
</evidence>
<comment type="similarity">
    <text evidence="1">Belongs to the thioester dehydratase family. FabZ subfamily.</text>
</comment>
<dbReference type="EC" id="4.2.1.59" evidence="3"/>
<dbReference type="GO" id="GO:0019171">
    <property type="term" value="F:(3R)-hydroxyacyl-[acyl-carrier-protein] dehydratase activity"/>
    <property type="evidence" value="ECO:0007669"/>
    <property type="project" value="UniProtKB-EC"/>
</dbReference>
<dbReference type="SUPFAM" id="SSF54637">
    <property type="entry name" value="Thioesterase/thiol ester dehydrase-isomerase"/>
    <property type="match status" value="1"/>
</dbReference>
<dbReference type="Pfam" id="PF07977">
    <property type="entry name" value="FabA"/>
    <property type="match status" value="1"/>
</dbReference>
<dbReference type="Gene3D" id="3.10.129.10">
    <property type="entry name" value="Hotdog Thioesterase"/>
    <property type="match status" value="1"/>
</dbReference>
<dbReference type="Proteomes" id="UP000717624">
    <property type="component" value="Unassembled WGS sequence"/>
</dbReference>
<dbReference type="EMBL" id="JAFBEB010000003">
    <property type="protein sequence ID" value="MBM7589686.1"/>
    <property type="molecule type" value="Genomic_DNA"/>
</dbReference>
<reference evidence="3" key="1">
    <citation type="submission" date="2021-01" db="EMBL/GenBank/DDBJ databases">
        <title>Genomic Encyclopedia of Type Strains, Phase IV (KMG-IV): sequencing the most valuable type-strain genomes for metagenomic binning, comparative biology and taxonomic classification.</title>
        <authorList>
            <person name="Goeker M."/>
        </authorList>
    </citation>
    <scope>NUCLEOTIDE SEQUENCE</scope>
    <source>
        <strain evidence="3">DSM 25523</strain>
    </source>
</reference>